<dbReference type="PANTHER" id="PTHR11803">
    <property type="entry name" value="2-IMINOBUTANOATE/2-IMINOPROPANOATE DEAMINASE RIDA"/>
    <property type="match status" value="1"/>
</dbReference>
<organism evidence="1 2">
    <name type="scientific">Sphingomonas caseinilyticus</name>
    <dbReference type="NCBI Taxonomy" id="2908205"/>
    <lineage>
        <taxon>Bacteria</taxon>
        <taxon>Pseudomonadati</taxon>
        <taxon>Pseudomonadota</taxon>
        <taxon>Alphaproteobacteria</taxon>
        <taxon>Sphingomonadales</taxon>
        <taxon>Sphingomonadaceae</taxon>
        <taxon>Sphingomonas</taxon>
    </lineage>
</organism>
<comment type="caution">
    <text evidence="1">The sequence shown here is derived from an EMBL/GenBank/DDBJ whole genome shotgun (WGS) entry which is preliminary data.</text>
</comment>
<dbReference type="SUPFAM" id="SSF55298">
    <property type="entry name" value="YjgF-like"/>
    <property type="match status" value="1"/>
</dbReference>
<evidence type="ECO:0000313" key="1">
    <source>
        <dbReference type="EMBL" id="MCL6699140.1"/>
    </source>
</evidence>
<dbReference type="CDD" id="cd00448">
    <property type="entry name" value="YjgF_YER057c_UK114_family"/>
    <property type="match status" value="1"/>
</dbReference>
<dbReference type="InterPro" id="IPR006175">
    <property type="entry name" value="YjgF/YER057c/UK114"/>
</dbReference>
<reference evidence="1 2" key="1">
    <citation type="submission" date="2022-05" db="EMBL/GenBank/DDBJ databases">
        <authorList>
            <person name="Jo J.-H."/>
            <person name="Im W.-T."/>
        </authorList>
    </citation>
    <scope>NUCLEOTIDE SEQUENCE [LARGE SCALE GENOMIC DNA]</scope>
    <source>
        <strain evidence="1 2">NSE70-1</strain>
    </source>
</reference>
<dbReference type="EMBL" id="JAMGBA010000002">
    <property type="protein sequence ID" value="MCL6699140.1"/>
    <property type="molecule type" value="Genomic_DNA"/>
</dbReference>
<dbReference type="PANTHER" id="PTHR11803:SF44">
    <property type="entry name" value="RUTC FAMILY PROTEIN YJGH"/>
    <property type="match status" value="1"/>
</dbReference>
<dbReference type="Gene3D" id="3.30.1330.40">
    <property type="entry name" value="RutC-like"/>
    <property type="match status" value="1"/>
</dbReference>
<dbReference type="InterPro" id="IPR035959">
    <property type="entry name" value="RutC-like_sf"/>
</dbReference>
<dbReference type="Proteomes" id="UP001203410">
    <property type="component" value="Unassembled WGS sequence"/>
</dbReference>
<keyword evidence="2" id="KW-1185">Reference proteome</keyword>
<accession>A0ABT0RVS5</accession>
<protein>
    <submittedName>
        <fullName evidence="1">RidA family protein</fullName>
    </submittedName>
</protein>
<evidence type="ECO:0000313" key="2">
    <source>
        <dbReference type="Proteomes" id="UP001203410"/>
    </source>
</evidence>
<sequence length="132" mass="14372">MTSPTDIQTFGNPPAHAHYVPATGYGGLIFASGQLPRLPDGTHAADRGFEEQVRLTLDNLDRVLAAAGTSRDRVLHVRAYLVGIDHWDAFNRVFAEFFGDWRPARTVVPVPDLHFGYMVEIEAVAAEGVAAA</sequence>
<dbReference type="Pfam" id="PF01042">
    <property type="entry name" value="Ribonuc_L-PSP"/>
    <property type="match status" value="1"/>
</dbReference>
<proteinExistence type="predicted"/>
<name>A0ABT0RVS5_9SPHN</name>
<gene>
    <name evidence="1" type="ORF">LZ496_10160</name>
</gene>
<dbReference type="RefSeq" id="WP_249904529.1">
    <property type="nucleotide sequence ID" value="NZ_JAMGBA010000002.1"/>
</dbReference>